<feature type="transmembrane region" description="Helical" evidence="1">
    <location>
        <begin position="146"/>
        <end position="166"/>
    </location>
</feature>
<protein>
    <submittedName>
        <fullName evidence="2">Uncharacterized protein</fullName>
    </submittedName>
</protein>
<evidence type="ECO:0000313" key="3">
    <source>
        <dbReference type="Proteomes" id="UP000242146"/>
    </source>
</evidence>
<feature type="transmembrane region" description="Helical" evidence="1">
    <location>
        <begin position="117"/>
        <end position="139"/>
    </location>
</feature>
<accession>A0A1X2GQ69</accession>
<sequence length="168" mass="19167">MPKQAVDVDEIFVDATTYAWPIDDFLYDWYVKVSWIALSTLFVLWGLCWVCRHILNANDSMYVGHHEPPQNTNAVAAEMGQVGAARMDRSHDLIRDLLLMLLTVLTINTFARGSTRAVMVISWLFVAFAVIFVCVETVFKNGFVRLFYTLIFYALALAVIGLAWRYGF</sequence>
<dbReference type="EMBL" id="MCGT01000006">
    <property type="protein sequence ID" value="ORX58828.1"/>
    <property type="molecule type" value="Genomic_DNA"/>
</dbReference>
<dbReference type="AlphaFoldDB" id="A0A1X2GQ69"/>
<reference evidence="2 3" key="1">
    <citation type="submission" date="2016-07" db="EMBL/GenBank/DDBJ databases">
        <title>Pervasive Adenine N6-methylation of Active Genes in Fungi.</title>
        <authorList>
            <consortium name="DOE Joint Genome Institute"/>
            <person name="Mondo S.J."/>
            <person name="Dannebaum R.O."/>
            <person name="Kuo R.C."/>
            <person name="Labutti K."/>
            <person name="Haridas S."/>
            <person name="Kuo A."/>
            <person name="Salamov A."/>
            <person name="Ahrendt S.R."/>
            <person name="Lipzen A."/>
            <person name="Sullivan W."/>
            <person name="Andreopoulos W.B."/>
            <person name="Clum A."/>
            <person name="Lindquist E."/>
            <person name="Daum C."/>
            <person name="Ramamoorthy G.K."/>
            <person name="Gryganskyi A."/>
            <person name="Culley D."/>
            <person name="Magnuson J.K."/>
            <person name="James T.Y."/>
            <person name="O'Malley M.A."/>
            <person name="Stajich J.E."/>
            <person name="Spatafora J.W."/>
            <person name="Visel A."/>
            <person name="Grigoriev I.V."/>
        </authorList>
    </citation>
    <scope>NUCLEOTIDE SEQUENCE [LARGE SCALE GENOMIC DNA]</scope>
    <source>
        <strain evidence="2 3">NRRL 3301</strain>
    </source>
</reference>
<comment type="caution">
    <text evidence="2">The sequence shown here is derived from an EMBL/GenBank/DDBJ whole genome shotgun (WGS) entry which is preliminary data.</text>
</comment>
<keyword evidence="1" id="KW-0812">Transmembrane</keyword>
<keyword evidence="1" id="KW-1133">Transmembrane helix</keyword>
<organism evidence="2 3">
    <name type="scientific">Hesseltinella vesiculosa</name>
    <dbReference type="NCBI Taxonomy" id="101127"/>
    <lineage>
        <taxon>Eukaryota</taxon>
        <taxon>Fungi</taxon>
        <taxon>Fungi incertae sedis</taxon>
        <taxon>Mucoromycota</taxon>
        <taxon>Mucoromycotina</taxon>
        <taxon>Mucoromycetes</taxon>
        <taxon>Mucorales</taxon>
        <taxon>Cunninghamellaceae</taxon>
        <taxon>Hesseltinella</taxon>
    </lineage>
</organism>
<dbReference type="Proteomes" id="UP000242146">
    <property type="component" value="Unassembled WGS sequence"/>
</dbReference>
<feature type="transmembrane region" description="Helical" evidence="1">
    <location>
        <begin position="29"/>
        <end position="51"/>
    </location>
</feature>
<keyword evidence="3" id="KW-1185">Reference proteome</keyword>
<gene>
    <name evidence="2" type="ORF">DM01DRAFT_1400230</name>
</gene>
<proteinExistence type="predicted"/>
<evidence type="ECO:0000313" key="2">
    <source>
        <dbReference type="EMBL" id="ORX58828.1"/>
    </source>
</evidence>
<evidence type="ECO:0000256" key="1">
    <source>
        <dbReference type="SAM" id="Phobius"/>
    </source>
</evidence>
<dbReference type="OrthoDB" id="2446850at2759"/>
<keyword evidence="1" id="KW-0472">Membrane</keyword>
<name>A0A1X2GQ69_9FUNG</name>